<dbReference type="EMBL" id="QEKH01000007">
    <property type="protein sequence ID" value="PVY44290.1"/>
    <property type="molecule type" value="Genomic_DNA"/>
</dbReference>
<dbReference type="InterPro" id="IPR013785">
    <property type="entry name" value="Aldolase_TIM"/>
</dbReference>
<evidence type="ECO:0000256" key="4">
    <source>
        <dbReference type="ARBA" id="ARBA00022723"/>
    </source>
</evidence>
<keyword evidence="2" id="KW-0004">4Fe-4S</keyword>
<evidence type="ECO:0000313" key="9">
    <source>
        <dbReference type="Proteomes" id="UP000245959"/>
    </source>
</evidence>
<evidence type="ECO:0000256" key="5">
    <source>
        <dbReference type="ARBA" id="ARBA00023004"/>
    </source>
</evidence>
<reference evidence="8 9" key="1">
    <citation type="submission" date="2018-04" db="EMBL/GenBank/DDBJ databases">
        <title>Genomic Encyclopedia of Type Strains, Phase IV (KMG-IV): sequencing the most valuable type-strain genomes for metagenomic binning, comparative biology and taxonomic classification.</title>
        <authorList>
            <person name="Goeker M."/>
        </authorList>
    </citation>
    <scope>NUCLEOTIDE SEQUENCE [LARGE SCALE GENOMIC DNA]</scope>
    <source>
        <strain evidence="8 9">DSM 14823</strain>
    </source>
</reference>
<evidence type="ECO:0000259" key="7">
    <source>
        <dbReference type="PROSITE" id="PS51918"/>
    </source>
</evidence>
<evidence type="ECO:0000256" key="2">
    <source>
        <dbReference type="ARBA" id="ARBA00022485"/>
    </source>
</evidence>
<keyword evidence="5" id="KW-0408">Iron</keyword>
<keyword evidence="4" id="KW-0479">Metal-binding</keyword>
<dbReference type="SFLD" id="SFLDS00029">
    <property type="entry name" value="Radical_SAM"/>
    <property type="match status" value="1"/>
</dbReference>
<dbReference type="NCBIfam" id="TIGR04085">
    <property type="entry name" value="rSAM_more_4Fe4S"/>
    <property type="match status" value="1"/>
</dbReference>
<dbReference type="SFLD" id="SFLDG01386">
    <property type="entry name" value="main_SPASM_domain-containing"/>
    <property type="match status" value="1"/>
</dbReference>
<proteinExistence type="predicted"/>
<dbReference type="PANTHER" id="PTHR43787">
    <property type="entry name" value="FEMO COFACTOR BIOSYNTHESIS PROTEIN NIFB-RELATED"/>
    <property type="match status" value="1"/>
</dbReference>
<evidence type="ECO:0000256" key="6">
    <source>
        <dbReference type="ARBA" id="ARBA00023014"/>
    </source>
</evidence>
<dbReference type="GO" id="GO:0003824">
    <property type="term" value="F:catalytic activity"/>
    <property type="evidence" value="ECO:0007669"/>
    <property type="project" value="InterPro"/>
</dbReference>
<keyword evidence="9" id="KW-1185">Reference proteome</keyword>
<dbReference type="GeneID" id="78294605"/>
<dbReference type="InterPro" id="IPR058240">
    <property type="entry name" value="rSAM_sf"/>
</dbReference>
<evidence type="ECO:0000256" key="3">
    <source>
        <dbReference type="ARBA" id="ARBA00022691"/>
    </source>
</evidence>
<dbReference type="RefSeq" id="WP_116883295.1">
    <property type="nucleotide sequence ID" value="NZ_CABMMC010000006.1"/>
</dbReference>
<keyword evidence="6" id="KW-0411">Iron-sulfur</keyword>
<keyword evidence="3" id="KW-0949">S-adenosyl-L-methionine</keyword>
<dbReference type="Proteomes" id="UP000245959">
    <property type="component" value="Unassembled WGS sequence"/>
</dbReference>
<dbReference type="InterPro" id="IPR007197">
    <property type="entry name" value="rSAM"/>
</dbReference>
<dbReference type="GO" id="GO:0051539">
    <property type="term" value="F:4 iron, 4 sulfur cluster binding"/>
    <property type="evidence" value="ECO:0007669"/>
    <property type="project" value="UniProtKB-KW"/>
</dbReference>
<comment type="caution">
    <text evidence="8">The sequence shown here is derived from an EMBL/GenBank/DDBJ whole genome shotgun (WGS) entry which is preliminary data.</text>
</comment>
<dbReference type="PANTHER" id="PTHR43787:SF3">
    <property type="entry name" value="ARYLSULFATASE REGULATORY PROTEIN"/>
    <property type="match status" value="1"/>
</dbReference>
<dbReference type="PROSITE" id="PS51918">
    <property type="entry name" value="RADICAL_SAM"/>
    <property type="match status" value="1"/>
</dbReference>
<dbReference type="AlphaFoldDB" id="A0A2U1B6J6"/>
<dbReference type="GO" id="GO:0046872">
    <property type="term" value="F:metal ion binding"/>
    <property type="evidence" value="ECO:0007669"/>
    <property type="project" value="UniProtKB-KW"/>
</dbReference>
<dbReference type="InterPro" id="IPR023885">
    <property type="entry name" value="4Fe4S-binding_SPASM_dom"/>
</dbReference>
<evidence type="ECO:0000313" key="8">
    <source>
        <dbReference type="EMBL" id="PVY44290.1"/>
    </source>
</evidence>
<protein>
    <recommendedName>
        <fullName evidence="7">Radical SAM core domain-containing protein</fullName>
    </recommendedName>
</protein>
<dbReference type="CDD" id="cd01335">
    <property type="entry name" value="Radical_SAM"/>
    <property type="match status" value="1"/>
</dbReference>
<accession>A0A2U1B6J6</accession>
<organism evidence="8 9">
    <name type="scientific">Victivallis vadensis</name>
    <dbReference type="NCBI Taxonomy" id="172901"/>
    <lineage>
        <taxon>Bacteria</taxon>
        <taxon>Pseudomonadati</taxon>
        <taxon>Lentisphaerota</taxon>
        <taxon>Lentisphaeria</taxon>
        <taxon>Victivallales</taxon>
        <taxon>Victivallaceae</taxon>
        <taxon>Victivallis</taxon>
    </lineage>
</organism>
<gene>
    <name evidence="8" type="ORF">C8D82_10745</name>
</gene>
<name>A0A2U1B6J6_9BACT</name>
<feature type="domain" description="Radical SAM core" evidence="7">
    <location>
        <begin position="85"/>
        <end position="312"/>
    </location>
</feature>
<dbReference type="Pfam" id="PF04055">
    <property type="entry name" value="Radical_SAM"/>
    <property type="match status" value="1"/>
</dbReference>
<dbReference type="Gene3D" id="3.20.20.70">
    <property type="entry name" value="Aldolase class I"/>
    <property type="match status" value="1"/>
</dbReference>
<dbReference type="SFLD" id="SFLDG01067">
    <property type="entry name" value="SPASM/twitch_domain_containing"/>
    <property type="match status" value="1"/>
</dbReference>
<dbReference type="OrthoDB" id="9808591at2"/>
<comment type="cofactor">
    <cofactor evidence="1">
        <name>[4Fe-4S] cluster</name>
        <dbReference type="ChEBI" id="CHEBI:49883"/>
    </cofactor>
</comment>
<dbReference type="SUPFAM" id="SSF102114">
    <property type="entry name" value="Radical SAM enzymes"/>
    <property type="match status" value="1"/>
</dbReference>
<dbReference type="UniPathway" id="UPA00782"/>
<evidence type="ECO:0000256" key="1">
    <source>
        <dbReference type="ARBA" id="ARBA00001966"/>
    </source>
</evidence>
<sequence>MLWSRYNHLFRSEGRGRLLYNALSNSFLALPEPFSEKFAELRAGDEFRCDDPGITLQLIAAKAVVDPGEDDRLRDVLRMKRRLADLSERMLLLTVAPTRSCNFACPYCFEANRAGIDMNRETEEQLVRFAERFQPGHIFSVTWFGGEPLLRFGQIRRLSERFRALDFRRYGASLITNGYLLDADKAALLDELAVREVQITLDGPEEVHDRRRTLVSGGGTFRRILENIDALFASGWTGRLLLRVNVDRTNAEEYHRIYEFLYARYSGYAKRLHVYPGIVHAMGKENPDTACLFDVDEAADFQIEQFRRYGVRNHPFYPGRKLFNCIAARRNGYVVGPEGELYKCWNDIGVAERIVGHVDPEKPWNNALLAEWLEGQNALNDPACLSCGLMPVCDGGCPALRREKAPHCSRYRNRLPELLEAHYDATRSGND</sequence>